<keyword evidence="4" id="KW-0732">Signal</keyword>
<keyword evidence="9" id="KW-1185">Reference proteome</keyword>
<keyword evidence="6" id="KW-0106">Calcium</keyword>
<dbReference type="EC" id="3.1.6.6" evidence="8"/>
<dbReference type="InterPro" id="IPR017850">
    <property type="entry name" value="Alkaline_phosphatase_core_sf"/>
</dbReference>
<evidence type="ECO:0000313" key="8">
    <source>
        <dbReference type="EMBL" id="QDT66707.1"/>
    </source>
</evidence>
<dbReference type="SUPFAM" id="SSF53649">
    <property type="entry name" value="Alkaline phosphatase-like"/>
    <property type="match status" value="1"/>
</dbReference>
<evidence type="ECO:0000256" key="3">
    <source>
        <dbReference type="ARBA" id="ARBA00022723"/>
    </source>
</evidence>
<keyword evidence="5 8" id="KW-0378">Hydrolase</keyword>
<name>A0A517TEB0_9PLAN</name>
<dbReference type="Pfam" id="PF00884">
    <property type="entry name" value="Sulfatase"/>
    <property type="match status" value="1"/>
</dbReference>
<comment type="similarity">
    <text evidence="2">Belongs to the sulfatase family.</text>
</comment>
<dbReference type="GO" id="GO:0046872">
    <property type="term" value="F:metal ion binding"/>
    <property type="evidence" value="ECO:0007669"/>
    <property type="project" value="UniProtKB-KW"/>
</dbReference>
<accession>A0A517TEB0</accession>
<comment type="cofactor">
    <cofactor evidence="1">
        <name>Ca(2+)</name>
        <dbReference type="ChEBI" id="CHEBI:29108"/>
    </cofactor>
</comment>
<dbReference type="OrthoDB" id="9782218at2"/>
<organism evidence="8 9">
    <name type="scientific">Calycomorphotria hydatis</name>
    <dbReference type="NCBI Taxonomy" id="2528027"/>
    <lineage>
        <taxon>Bacteria</taxon>
        <taxon>Pseudomonadati</taxon>
        <taxon>Planctomycetota</taxon>
        <taxon>Planctomycetia</taxon>
        <taxon>Planctomycetales</taxon>
        <taxon>Planctomycetaceae</taxon>
        <taxon>Calycomorphotria</taxon>
    </lineage>
</organism>
<evidence type="ECO:0000256" key="4">
    <source>
        <dbReference type="ARBA" id="ARBA00022729"/>
    </source>
</evidence>
<dbReference type="KEGG" id="chya:V22_39780"/>
<evidence type="ECO:0000256" key="1">
    <source>
        <dbReference type="ARBA" id="ARBA00001913"/>
    </source>
</evidence>
<keyword evidence="3" id="KW-0479">Metal-binding</keyword>
<dbReference type="InterPro" id="IPR035874">
    <property type="entry name" value="IDS"/>
</dbReference>
<evidence type="ECO:0000259" key="7">
    <source>
        <dbReference type="Pfam" id="PF00884"/>
    </source>
</evidence>
<feature type="domain" description="Sulfatase N-terminal" evidence="7">
    <location>
        <begin position="44"/>
        <end position="394"/>
    </location>
</feature>
<reference evidence="8 9" key="1">
    <citation type="submission" date="2019-02" db="EMBL/GenBank/DDBJ databases">
        <title>Deep-cultivation of Planctomycetes and their phenomic and genomic characterization uncovers novel biology.</title>
        <authorList>
            <person name="Wiegand S."/>
            <person name="Jogler M."/>
            <person name="Boedeker C."/>
            <person name="Pinto D."/>
            <person name="Vollmers J."/>
            <person name="Rivas-Marin E."/>
            <person name="Kohn T."/>
            <person name="Peeters S.H."/>
            <person name="Heuer A."/>
            <person name="Rast P."/>
            <person name="Oberbeckmann S."/>
            <person name="Bunk B."/>
            <person name="Jeske O."/>
            <person name="Meyerdierks A."/>
            <person name="Storesund J.E."/>
            <person name="Kallscheuer N."/>
            <person name="Luecker S."/>
            <person name="Lage O.M."/>
            <person name="Pohl T."/>
            <person name="Merkel B.J."/>
            <person name="Hornburger P."/>
            <person name="Mueller R.-W."/>
            <person name="Bruemmer F."/>
            <person name="Labrenz M."/>
            <person name="Spormann A.M."/>
            <person name="Op den Camp H."/>
            <person name="Overmann J."/>
            <person name="Amann R."/>
            <person name="Jetten M.S.M."/>
            <person name="Mascher T."/>
            <person name="Medema M.H."/>
            <person name="Devos D.P."/>
            <person name="Kaster A.-K."/>
            <person name="Ovreas L."/>
            <person name="Rohde M."/>
            <person name="Galperin M.Y."/>
            <person name="Jogler C."/>
        </authorList>
    </citation>
    <scope>NUCLEOTIDE SEQUENCE [LARGE SCALE GENOMIC DNA]</scope>
    <source>
        <strain evidence="8 9">V22</strain>
    </source>
</reference>
<sequence length="502" mass="56004">MVKLVNSVRRIRDVDRHSIPLIQSAIIIATLLCFLHARPTHAGQNILFIVADDLNCAISPYGDQTALTPNLDRLAARGLVFQRAYCQQAVCNPSRSSFLTGLRPDTVKVDDLGKWFRKSASGGSTLVTLPQYFKNHGYFCQDIGKIFHNTGDTQDRRSWSIDEVLHQGSHAADTVYNNTPQHLRTYSAGKAPVTEAIDVPDTVYRDGQIANLAAAMLRDYPENGQPFFLAVGFWRPHLPFVAPKKYWELYDADSVPLPDTPQPPADVPEIALHASKEIRGYGIKPKDRIFTEEEIRHYRHGYYASISFMDAQIGKILDALDESGHAEQTIVVFTSDHGFHLGEKTLWGKTSNFELDARVPLIVAAPKLAAGHGEATSSIVELVDLYPTLASLAGLDEGLSGRLEGTDFSSVIANPIVSVKDAAFTQHQHPFYTRRKNWKAVGYSVRTAKWRYTEWRGIDDGEVIARELYDHVHDSHESRNVANQRPEIVESHAALLAENHGF</sequence>
<dbReference type="Proteomes" id="UP000319976">
    <property type="component" value="Chromosome"/>
</dbReference>
<proteinExistence type="inferred from homology"/>
<dbReference type="InterPro" id="IPR000917">
    <property type="entry name" value="Sulfatase_N"/>
</dbReference>
<dbReference type="PANTHER" id="PTHR45953">
    <property type="entry name" value="IDURONATE 2-SULFATASE"/>
    <property type="match status" value="1"/>
</dbReference>
<gene>
    <name evidence="8" type="primary">betC_5</name>
    <name evidence="8" type="ORF">V22_39780</name>
</gene>
<evidence type="ECO:0000256" key="5">
    <source>
        <dbReference type="ARBA" id="ARBA00022801"/>
    </source>
</evidence>
<dbReference type="Gene3D" id="3.40.720.10">
    <property type="entry name" value="Alkaline Phosphatase, subunit A"/>
    <property type="match status" value="1"/>
</dbReference>
<dbReference type="EMBL" id="CP036316">
    <property type="protein sequence ID" value="QDT66707.1"/>
    <property type="molecule type" value="Genomic_DNA"/>
</dbReference>
<dbReference type="AlphaFoldDB" id="A0A517TEB0"/>
<evidence type="ECO:0000256" key="2">
    <source>
        <dbReference type="ARBA" id="ARBA00008779"/>
    </source>
</evidence>
<dbReference type="GO" id="GO:0004423">
    <property type="term" value="F:iduronate-2-sulfatase activity"/>
    <property type="evidence" value="ECO:0007669"/>
    <property type="project" value="InterPro"/>
</dbReference>
<dbReference type="CDD" id="cd16030">
    <property type="entry name" value="iduronate-2-sulfatase"/>
    <property type="match status" value="1"/>
</dbReference>
<protein>
    <submittedName>
        <fullName evidence="8">Choline-sulfatase</fullName>
        <ecNumber evidence="8">3.1.6.6</ecNumber>
    </submittedName>
</protein>
<dbReference type="PANTHER" id="PTHR45953:SF1">
    <property type="entry name" value="IDURONATE 2-SULFATASE"/>
    <property type="match status" value="1"/>
</dbReference>
<evidence type="ECO:0000313" key="9">
    <source>
        <dbReference type="Proteomes" id="UP000319976"/>
    </source>
</evidence>
<evidence type="ECO:0000256" key="6">
    <source>
        <dbReference type="ARBA" id="ARBA00022837"/>
    </source>
</evidence>
<dbReference type="GO" id="GO:0047753">
    <property type="term" value="F:choline-sulfatase activity"/>
    <property type="evidence" value="ECO:0007669"/>
    <property type="project" value="UniProtKB-EC"/>
</dbReference>
<dbReference type="GO" id="GO:0005737">
    <property type="term" value="C:cytoplasm"/>
    <property type="evidence" value="ECO:0007669"/>
    <property type="project" value="TreeGrafter"/>
</dbReference>